<dbReference type="GO" id="GO:0005634">
    <property type="term" value="C:nucleus"/>
    <property type="evidence" value="ECO:0007669"/>
    <property type="project" value="TreeGrafter"/>
</dbReference>
<dbReference type="PANTHER" id="PTHR24115:SF600">
    <property type="entry name" value="KINESIN-LIKE PROTEIN KIF23"/>
    <property type="match status" value="1"/>
</dbReference>
<name>A0A6L2Q4E1_COPFO</name>
<dbReference type="AlphaFoldDB" id="A0A6L2Q4E1"/>
<evidence type="ECO:0000256" key="2">
    <source>
        <dbReference type="ARBA" id="ARBA00022741"/>
    </source>
</evidence>
<evidence type="ECO:0000256" key="1">
    <source>
        <dbReference type="ARBA" id="ARBA00004245"/>
    </source>
</evidence>
<dbReference type="PRINTS" id="PR00380">
    <property type="entry name" value="KINESINHEAVY"/>
</dbReference>
<dbReference type="SUPFAM" id="SSF52540">
    <property type="entry name" value="P-loop containing nucleoside triphosphate hydrolases"/>
    <property type="match status" value="1"/>
</dbReference>
<dbReference type="Pfam" id="PF00225">
    <property type="entry name" value="Kinesin"/>
    <property type="match status" value="1"/>
</dbReference>
<organism evidence="7 8">
    <name type="scientific">Coptotermes formosanus</name>
    <name type="common">Formosan subterranean termite</name>
    <dbReference type="NCBI Taxonomy" id="36987"/>
    <lineage>
        <taxon>Eukaryota</taxon>
        <taxon>Metazoa</taxon>
        <taxon>Ecdysozoa</taxon>
        <taxon>Arthropoda</taxon>
        <taxon>Hexapoda</taxon>
        <taxon>Insecta</taxon>
        <taxon>Pterygota</taxon>
        <taxon>Neoptera</taxon>
        <taxon>Polyneoptera</taxon>
        <taxon>Dictyoptera</taxon>
        <taxon>Blattodea</taxon>
        <taxon>Blattoidea</taxon>
        <taxon>Termitoidae</taxon>
        <taxon>Rhinotermitidae</taxon>
        <taxon>Coptotermes</taxon>
    </lineage>
</organism>
<dbReference type="InterPro" id="IPR036961">
    <property type="entry name" value="Kinesin_motor_dom_sf"/>
</dbReference>
<dbReference type="InterPro" id="IPR027417">
    <property type="entry name" value="P-loop_NTPase"/>
</dbReference>
<dbReference type="Gene3D" id="3.40.850.10">
    <property type="entry name" value="Kinesin motor domain"/>
    <property type="match status" value="1"/>
</dbReference>
<dbReference type="GO" id="GO:0005524">
    <property type="term" value="F:ATP binding"/>
    <property type="evidence" value="ECO:0007669"/>
    <property type="project" value="UniProtKB-KW"/>
</dbReference>
<evidence type="ECO:0000256" key="3">
    <source>
        <dbReference type="ARBA" id="ARBA00022840"/>
    </source>
</evidence>
<evidence type="ECO:0000256" key="5">
    <source>
        <dbReference type="PROSITE-ProRule" id="PRU00283"/>
    </source>
</evidence>
<keyword evidence="2" id="KW-0547">Nucleotide-binding</keyword>
<dbReference type="Proteomes" id="UP000502823">
    <property type="component" value="Unassembled WGS sequence"/>
</dbReference>
<dbReference type="GO" id="GO:0051256">
    <property type="term" value="P:mitotic spindle midzone assembly"/>
    <property type="evidence" value="ECO:0007669"/>
    <property type="project" value="TreeGrafter"/>
</dbReference>
<evidence type="ECO:0000313" key="8">
    <source>
        <dbReference type="Proteomes" id="UP000502823"/>
    </source>
</evidence>
<dbReference type="SMART" id="SM00129">
    <property type="entry name" value="KISc"/>
    <property type="match status" value="1"/>
</dbReference>
<keyword evidence="8" id="KW-1185">Reference proteome</keyword>
<evidence type="ECO:0000259" key="6">
    <source>
        <dbReference type="PROSITE" id="PS50067"/>
    </source>
</evidence>
<dbReference type="InParanoid" id="A0A6L2Q4E1"/>
<evidence type="ECO:0000256" key="4">
    <source>
        <dbReference type="ARBA" id="ARBA00023212"/>
    </source>
</evidence>
<keyword evidence="4" id="KW-0963">Cytoplasm</keyword>
<feature type="domain" description="Kinesin motor" evidence="6">
    <location>
        <begin position="1"/>
        <end position="180"/>
    </location>
</feature>
<dbReference type="EMBL" id="BLKM01001059">
    <property type="protein sequence ID" value="GFG39751.1"/>
    <property type="molecule type" value="Genomic_DNA"/>
</dbReference>
<protein>
    <recommendedName>
        <fullName evidence="6">Kinesin motor domain-containing protein</fullName>
    </recommendedName>
</protein>
<dbReference type="InterPro" id="IPR001752">
    <property type="entry name" value="Kinesin_motor_dom"/>
</dbReference>
<dbReference type="GO" id="GO:0005871">
    <property type="term" value="C:kinesin complex"/>
    <property type="evidence" value="ECO:0007669"/>
    <property type="project" value="TreeGrafter"/>
</dbReference>
<keyword evidence="4" id="KW-0206">Cytoskeleton</keyword>
<dbReference type="PANTHER" id="PTHR24115">
    <property type="entry name" value="KINESIN-RELATED"/>
    <property type="match status" value="1"/>
</dbReference>
<comment type="similarity">
    <text evidence="5">Belongs to the TRAFAC class myosin-kinesin ATPase superfamily. Kinesin family.</text>
</comment>
<dbReference type="GO" id="GO:0007018">
    <property type="term" value="P:microtubule-based movement"/>
    <property type="evidence" value="ECO:0007669"/>
    <property type="project" value="InterPro"/>
</dbReference>
<dbReference type="GO" id="GO:0016887">
    <property type="term" value="F:ATP hydrolysis activity"/>
    <property type="evidence" value="ECO:0007669"/>
    <property type="project" value="TreeGrafter"/>
</dbReference>
<comment type="caution">
    <text evidence="7">The sequence shown here is derived from an EMBL/GenBank/DDBJ whole genome shotgun (WGS) entry which is preliminary data.</text>
</comment>
<proteinExistence type="inferred from homology"/>
<reference evidence="8" key="1">
    <citation type="submission" date="2020-01" db="EMBL/GenBank/DDBJ databases">
        <title>Draft genome sequence of the Termite Coptotermes fromosanus.</title>
        <authorList>
            <person name="Itakura S."/>
            <person name="Yosikawa Y."/>
            <person name="Umezawa K."/>
        </authorList>
    </citation>
    <scope>NUCLEOTIDE SEQUENCE [LARGE SCALE GENOMIC DNA]</scope>
</reference>
<sequence length="248" mass="27905">MTASAPAAISHLSTCHPALLQPLRTNVSCFSLPHRSRCKYAFPFGYALQVPPRKIKDILIGADPVVCMYTGVDLRSFLLSSVALAESDRRNRTQNSEQRLRGSGTINKPGIALRTCLEIKREKQLCGTSKVVPYRDSKITTLFRNCFDGDGQVRMIVYVNPGVDNETVHMMKFAEITEEIEMSQPVVTKLDYGFIPDRRKINQILKPALQKTEENDHRNVQNIDADIGLDYCLETQFPSLELDDQGND</sequence>
<gene>
    <name evidence="7" type="ORF">Cfor_08775</name>
</gene>
<accession>A0A6L2Q4E1</accession>
<comment type="subcellular location">
    <subcellularLocation>
        <location evidence="1">Cytoplasm</location>
        <location evidence="1">Cytoskeleton</location>
    </subcellularLocation>
</comment>
<evidence type="ECO:0000313" key="7">
    <source>
        <dbReference type="EMBL" id="GFG39751.1"/>
    </source>
</evidence>
<dbReference type="PROSITE" id="PS50067">
    <property type="entry name" value="KINESIN_MOTOR_2"/>
    <property type="match status" value="1"/>
</dbReference>
<keyword evidence="3" id="KW-0067">ATP-binding</keyword>
<comment type="caution">
    <text evidence="5">Lacks conserved residue(s) required for the propagation of feature annotation.</text>
</comment>
<dbReference type="OrthoDB" id="2403182at2759"/>
<dbReference type="GO" id="GO:0003777">
    <property type="term" value="F:microtubule motor activity"/>
    <property type="evidence" value="ECO:0007669"/>
    <property type="project" value="InterPro"/>
</dbReference>
<dbReference type="GO" id="GO:0005874">
    <property type="term" value="C:microtubule"/>
    <property type="evidence" value="ECO:0007669"/>
    <property type="project" value="TreeGrafter"/>
</dbReference>
<dbReference type="InterPro" id="IPR027640">
    <property type="entry name" value="Kinesin-like_fam"/>
</dbReference>
<dbReference type="GO" id="GO:0008017">
    <property type="term" value="F:microtubule binding"/>
    <property type="evidence" value="ECO:0007669"/>
    <property type="project" value="InterPro"/>
</dbReference>